<organism evidence="4 5">
    <name type="scientific">Hartmannibacter diazotrophicus</name>
    <dbReference type="NCBI Taxonomy" id="1482074"/>
    <lineage>
        <taxon>Bacteria</taxon>
        <taxon>Pseudomonadati</taxon>
        <taxon>Pseudomonadota</taxon>
        <taxon>Alphaproteobacteria</taxon>
        <taxon>Hyphomicrobiales</taxon>
        <taxon>Pleomorphomonadaceae</taxon>
        <taxon>Hartmannibacter</taxon>
    </lineage>
</organism>
<dbReference type="Gene3D" id="1.20.120.450">
    <property type="entry name" value="dinb family like domain"/>
    <property type="match status" value="1"/>
</dbReference>
<dbReference type="SUPFAM" id="SSF109854">
    <property type="entry name" value="DinB/YfiT-like putative metalloenzymes"/>
    <property type="match status" value="1"/>
</dbReference>
<feature type="binding site" evidence="3">
    <location>
        <position position="150"/>
    </location>
    <ligand>
        <name>a divalent metal cation</name>
        <dbReference type="ChEBI" id="CHEBI:60240"/>
    </ligand>
</feature>
<gene>
    <name evidence="4" type="ORF">HDIA_4049</name>
</gene>
<dbReference type="Proteomes" id="UP000223606">
    <property type="component" value="Chromosome 1"/>
</dbReference>
<dbReference type="AlphaFoldDB" id="A0A2C9DBP4"/>
<evidence type="ECO:0000313" key="5">
    <source>
        <dbReference type="Proteomes" id="UP000223606"/>
    </source>
</evidence>
<sequence>MSELGHFVLFTRYNRWMNEKIYDCAATLPPEEIAKDRSAFFGSILGTLNHLVVTDMLWMKRMISHPASALVREELEALEQPTALNQILETDLAALRARRDRMDDLIARFVAGLGEKDLATAFSYRRTNGEAQHKLLGDVLLHVFNHQTHHRGQLTTLLSQAGKDVGVTDILMLLPDAD</sequence>
<evidence type="ECO:0000313" key="4">
    <source>
        <dbReference type="EMBL" id="SON57590.1"/>
    </source>
</evidence>
<reference evidence="5" key="1">
    <citation type="submission" date="2017-09" db="EMBL/GenBank/DDBJ databases">
        <title>Genome sequence of Nannocystis excedens DSM 71.</title>
        <authorList>
            <person name="Blom J."/>
        </authorList>
    </citation>
    <scope>NUCLEOTIDE SEQUENCE [LARGE SCALE GENOMIC DNA]</scope>
    <source>
        <strain evidence="5">type strain: E19</strain>
    </source>
</reference>
<evidence type="ECO:0000256" key="1">
    <source>
        <dbReference type="ARBA" id="ARBA00008635"/>
    </source>
</evidence>
<dbReference type="InterPro" id="IPR034660">
    <property type="entry name" value="DinB/YfiT-like"/>
</dbReference>
<dbReference type="KEGG" id="hdi:HDIA_4049"/>
<proteinExistence type="inferred from homology"/>
<protein>
    <submittedName>
        <fullName evidence="4">DinB family protein</fullName>
    </submittedName>
</protein>
<keyword evidence="5" id="KW-1185">Reference proteome</keyword>
<feature type="binding site" evidence="3">
    <location>
        <position position="146"/>
    </location>
    <ligand>
        <name>a divalent metal cation</name>
        <dbReference type="ChEBI" id="CHEBI:60240"/>
    </ligand>
</feature>
<feature type="binding site" evidence="3">
    <location>
        <position position="50"/>
    </location>
    <ligand>
        <name>a divalent metal cation</name>
        <dbReference type="ChEBI" id="CHEBI:60240"/>
    </ligand>
</feature>
<dbReference type="PANTHER" id="PTHR37302:SF1">
    <property type="entry name" value="PROTEIN DINB"/>
    <property type="match status" value="1"/>
</dbReference>
<dbReference type="PANTHER" id="PTHR37302">
    <property type="entry name" value="SLR1116 PROTEIN"/>
    <property type="match status" value="1"/>
</dbReference>
<evidence type="ECO:0000256" key="2">
    <source>
        <dbReference type="ARBA" id="ARBA00022723"/>
    </source>
</evidence>
<dbReference type="GO" id="GO:0046872">
    <property type="term" value="F:metal ion binding"/>
    <property type="evidence" value="ECO:0007669"/>
    <property type="project" value="UniProtKB-KW"/>
</dbReference>
<comment type="similarity">
    <text evidence="1">Belongs to the DinB family.</text>
</comment>
<evidence type="ECO:0000256" key="3">
    <source>
        <dbReference type="PIRSR" id="PIRSR607837-1"/>
    </source>
</evidence>
<name>A0A2C9DBP4_9HYPH</name>
<keyword evidence="2 3" id="KW-0479">Metal-binding</keyword>
<dbReference type="Pfam" id="PF05163">
    <property type="entry name" value="DinB"/>
    <property type="match status" value="1"/>
</dbReference>
<accession>A0A2C9DBP4</accession>
<dbReference type="EMBL" id="LT960614">
    <property type="protein sequence ID" value="SON57590.1"/>
    <property type="molecule type" value="Genomic_DNA"/>
</dbReference>
<dbReference type="OrthoDB" id="9807509at2"/>
<dbReference type="RefSeq" id="WP_099557822.1">
    <property type="nucleotide sequence ID" value="NZ_LT960614.1"/>
</dbReference>
<dbReference type="InterPro" id="IPR007837">
    <property type="entry name" value="DinB"/>
</dbReference>